<proteinExistence type="predicted"/>
<dbReference type="Proteomes" id="UP000249135">
    <property type="component" value="Unassembled WGS sequence"/>
</dbReference>
<evidence type="ECO:0000313" key="3">
    <source>
        <dbReference type="EMBL" id="PZQ75739.1"/>
    </source>
</evidence>
<comment type="caution">
    <text evidence="3">The sequence shown here is derived from an EMBL/GenBank/DDBJ whole genome shotgun (WGS) entry which is preliminary data.</text>
</comment>
<evidence type="ECO:0000259" key="2">
    <source>
        <dbReference type="Pfam" id="PF14341"/>
    </source>
</evidence>
<dbReference type="EMBL" id="QFPP01000076">
    <property type="protein sequence ID" value="PZQ75739.1"/>
    <property type="molecule type" value="Genomic_DNA"/>
</dbReference>
<dbReference type="AlphaFoldDB" id="A0A2W5QH38"/>
<reference evidence="3 4" key="1">
    <citation type="submission" date="2017-08" db="EMBL/GenBank/DDBJ databases">
        <title>Infants hospitalized years apart are colonized by the same room-sourced microbial strains.</title>
        <authorList>
            <person name="Brooks B."/>
            <person name="Olm M.R."/>
            <person name="Firek B.A."/>
            <person name="Baker R."/>
            <person name="Thomas B.C."/>
            <person name="Morowitz M.J."/>
            <person name="Banfield J.F."/>
        </authorList>
    </citation>
    <scope>NUCLEOTIDE SEQUENCE [LARGE SCALE GENOMIC DNA]</scope>
    <source>
        <strain evidence="3">S2_005_003_R2_41</strain>
    </source>
</reference>
<gene>
    <name evidence="3" type="ORF">DI563_08815</name>
</gene>
<keyword evidence="1" id="KW-0812">Transmembrane</keyword>
<dbReference type="InterPro" id="IPR025746">
    <property type="entry name" value="PilX_N_dom"/>
</dbReference>
<evidence type="ECO:0000313" key="4">
    <source>
        <dbReference type="Proteomes" id="UP000249135"/>
    </source>
</evidence>
<sequence>MNSSRMHRPAATPPRRAQAGAALFVAMIMVLLLLVIAVAGMRTVTLESRIGGNMLQSHAMQEVADGTLREGERTIQAYGISLQPCASGAKSPLDGNKPCFISEARADTNGLKTDFAVNAKASGFDDPRGYWYPRYIATQCPKGASATAALESANTGCTEFYEVNSQATKSASSTPPACGPDALCLRSSINLFIK</sequence>
<feature type="domain" description="Type 4 fimbrial biogenesis protein PilX N-terminal" evidence="2">
    <location>
        <begin position="19"/>
        <end position="64"/>
    </location>
</feature>
<keyword evidence="1" id="KW-1133">Transmembrane helix</keyword>
<evidence type="ECO:0000256" key="1">
    <source>
        <dbReference type="SAM" id="Phobius"/>
    </source>
</evidence>
<name>A0A2W5QH38_VARPD</name>
<feature type="transmembrane region" description="Helical" evidence="1">
    <location>
        <begin position="21"/>
        <end position="41"/>
    </location>
</feature>
<keyword evidence="1" id="KW-0472">Membrane</keyword>
<organism evidence="3 4">
    <name type="scientific">Variovorax paradoxus</name>
    <dbReference type="NCBI Taxonomy" id="34073"/>
    <lineage>
        <taxon>Bacteria</taxon>
        <taxon>Pseudomonadati</taxon>
        <taxon>Pseudomonadota</taxon>
        <taxon>Betaproteobacteria</taxon>
        <taxon>Burkholderiales</taxon>
        <taxon>Comamonadaceae</taxon>
        <taxon>Variovorax</taxon>
    </lineage>
</organism>
<accession>A0A2W5QH38</accession>
<protein>
    <submittedName>
        <fullName evidence="3">Pilus assembly protein PilX</fullName>
    </submittedName>
</protein>
<dbReference type="Pfam" id="PF14341">
    <property type="entry name" value="PilX_N"/>
    <property type="match status" value="1"/>
</dbReference>